<evidence type="ECO:0000256" key="1">
    <source>
        <dbReference type="SAM" id="MobiDB-lite"/>
    </source>
</evidence>
<dbReference type="Pfam" id="PF06075">
    <property type="entry name" value="DUF936"/>
    <property type="match status" value="1"/>
</dbReference>
<accession>A0A0K9PNX1</accession>
<name>A0A0K9PNX1_ZOSMR</name>
<protein>
    <recommendedName>
        <fullName evidence="6">DUF936 family protein</fullName>
    </recommendedName>
</protein>
<feature type="domain" description="DUF6857" evidence="3">
    <location>
        <begin position="264"/>
        <end position="356"/>
    </location>
</feature>
<evidence type="ECO:0000259" key="2">
    <source>
        <dbReference type="Pfam" id="PF06075"/>
    </source>
</evidence>
<feature type="domain" description="DUF936" evidence="2">
    <location>
        <begin position="4"/>
        <end position="119"/>
    </location>
</feature>
<reference evidence="5" key="1">
    <citation type="journal article" date="2016" name="Nature">
        <title>The genome of the seagrass Zostera marina reveals angiosperm adaptation to the sea.</title>
        <authorList>
            <person name="Olsen J.L."/>
            <person name="Rouze P."/>
            <person name="Verhelst B."/>
            <person name="Lin Y.-C."/>
            <person name="Bayer T."/>
            <person name="Collen J."/>
            <person name="Dattolo E."/>
            <person name="De Paoli E."/>
            <person name="Dittami S."/>
            <person name="Maumus F."/>
            <person name="Michel G."/>
            <person name="Kersting A."/>
            <person name="Lauritano C."/>
            <person name="Lohaus R."/>
            <person name="Toepel M."/>
            <person name="Tonon T."/>
            <person name="Vanneste K."/>
            <person name="Amirebrahimi M."/>
            <person name="Brakel J."/>
            <person name="Bostroem C."/>
            <person name="Chovatia M."/>
            <person name="Grimwood J."/>
            <person name="Jenkins J.W."/>
            <person name="Jueterbock A."/>
            <person name="Mraz A."/>
            <person name="Stam W.T."/>
            <person name="Tice H."/>
            <person name="Bornberg-Bauer E."/>
            <person name="Green P.J."/>
            <person name="Pearson G.A."/>
            <person name="Procaccini G."/>
            <person name="Duarte C.M."/>
            <person name="Schmutz J."/>
            <person name="Reusch T.B.H."/>
            <person name="Van de Peer Y."/>
        </authorList>
    </citation>
    <scope>NUCLEOTIDE SEQUENCE [LARGE SCALE GENOMIC DNA]</scope>
    <source>
        <strain evidence="5">cv. Finnish</strain>
    </source>
</reference>
<feature type="compositionally biased region" description="Low complexity" evidence="1">
    <location>
        <begin position="233"/>
        <end position="250"/>
    </location>
</feature>
<feature type="region of interest" description="Disordered" evidence="1">
    <location>
        <begin position="195"/>
        <end position="257"/>
    </location>
</feature>
<comment type="caution">
    <text evidence="4">The sequence shown here is derived from an EMBL/GenBank/DDBJ whole genome shotgun (WGS) entry which is preliminary data.</text>
</comment>
<dbReference type="AlphaFoldDB" id="A0A0K9PNX1"/>
<dbReference type="OrthoDB" id="773154at2759"/>
<dbReference type="PANTHER" id="PTHR31928:SF2">
    <property type="entry name" value="EXPRESSED PROTEIN"/>
    <property type="match status" value="1"/>
</dbReference>
<dbReference type="OMA" id="YMQGVLT"/>
<evidence type="ECO:0000313" key="5">
    <source>
        <dbReference type="Proteomes" id="UP000036987"/>
    </source>
</evidence>
<dbReference type="InterPro" id="IPR049172">
    <property type="entry name" value="DUF6857_pln"/>
</dbReference>
<dbReference type="Proteomes" id="UP000036987">
    <property type="component" value="Unassembled WGS sequence"/>
</dbReference>
<evidence type="ECO:0000259" key="3">
    <source>
        <dbReference type="Pfam" id="PF21647"/>
    </source>
</evidence>
<evidence type="ECO:0000313" key="4">
    <source>
        <dbReference type="EMBL" id="KMZ69940.1"/>
    </source>
</evidence>
<sequence length="506" mass="55882">MASLIPGLLLKLLHNVDSDVKIRGEYRSILLQIIGIVPALSGSELWPNHGFFLKISDSSHSTYVSFSKDDTDLILTNKVQLGQFIYVDKVISGTPVPILVGVRPVPGRNSFVGNPKELMNISVVSDAPKSSEEKRRETARQRVVIKEEKVAVPSRYMNSWNSVTEPPVIASSTATAGKINGTAYHDQLKNHLFGNTKGKQDLQEPPSVIHQRRKQKTKPIVVTEGNKKEDCSSLKPLTPSTTSKPQSTASDHPQPSTLINNYRKRVQDGIIPWDSLPPNLVKPGKLMLRRKHIASLVAAEAQKQATIATVLMKALSIFADLRKHAATENLHASLDKFFVLYQLIDQPVTNTCKVSSANLPDAISSRKLNAPPASVSRSISAPIMLFTELNQIEKMEWVEEECTAKEMEETRVILQKEANAWFMKFVDAALDVGFHTDKNQDKDSSSSSSGQIAAILTQLKRVSDWLDRQAPTEGSMKTIDVLKQKIYACLLGHVDSAAAILENLIN</sequence>
<proteinExistence type="predicted"/>
<gene>
    <name evidence="4" type="ORF">ZOSMA_202G00260</name>
</gene>
<feature type="domain" description="DUF6857" evidence="3">
    <location>
        <begin position="390"/>
        <end position="499"/>
    </location>
</feature>
<dbReference type="Pfam" id="PF21647">
    <property type="entry name" value="DUF6857"/>
    <property type="match status" value="2"/>
</dbReference>
<dbReference type="PANTHER" id="PTHR31928">
    <property type="entry name" value="EXPRESSED PROTEIN"/>
    <property type="match status" value="1"/>
</dbReference>
<dbReference type="EMBL" id="LFYR01000736">
    <property type="protein sequence ID" value="KMZ69940.1"/>
    <property type="molecule type" value="Genomic_DNA"/>
</dbReference>
<keyword evidence="5" id="KW-1185">Reference proteome</keyword>
<organism evidence="4 5">
    <name type="scientific">Zostera marina</name>
    <name type="common">Eelgrass</name>
    <dbReference type="NCBI Taxonomy" id="29655"/>
    <lineage>
        <taxon>Eukaryota</taxon>
        <taxon>Viridiplantae</taxon>
        <taxon>Streptophyta</taxon>
        <taxon>Embryophyta</taxon>
        <taxon>Tracheophyta</taxon>
        <taxon>Spermatophyta</taxon>
        <taxon>Magnoliopsida</taxon>
        <taxon>Liliopsida</taxon>
        <taxon>Zosteraceae</taxon>
        <taxon>Zostera</taxon>
    </lineage>
</organism>
<dbReference type="InterPro" id="IPR010341">
    <property type="entry name" value="DUF936_pln"/>
</dbReference>
<dbReference type="InterPro" id="IPR048297">
    <property type="entry name" value="DUF936_dom_pln"/>
</dbReference>
<evidence type="ECO:0008006" key="6">
    <source>
        <dbReference type="Google" id="ProtNLM"/>
    </source>
</evidence>